<sequence>MKNISPLLVLALLSTTVISSPACAACLDPKTLVSGYRVPLESEIRSSQAIVIGKLIKTSPLQEDHDDPDGVTAHLHTIRVVRQLKGHLPAVVTVREENDSSRYTMRSGEKHLFFFTKSGSTFRIDSCGNSWQLPQGADVLKQVEAQLRSKSMHSNNSFKSKPLPSAS</sequence>
<comment type="caution">
    <text evidence="2">The sequence shown here is derived from an EMBL/GenBank/DDBJ whole genome shotgun (WGS) entry which is preliminary data.</text>
</comment>
<evidence type="ECO:0008006" key="4">
    <source>
        <dbReference type="Google" id="ProtNLM"/>
    </source>
</evidence>
<dbReference type="EMBL" id="JACOGA010000005">
    <property type="protein sequence ID" value="MBC3873389.1"/>
    <property type="molecule type" value="Genomic_DNA"/>
</dbReference>
<organism evidence="2 3">
    <name type="scientific">Undibacterium flavidum</name>
    <dbReference type="NCBI Taxonomy" id="2762297"/>
    <lineage>
        <taxon>Bacteria</taxon>
        <taxon>Pseudomonadati</taxon>
        <taxon>Pseudomonadota</taxon>
        <taxon>Betaproteobacteria</taxon>
        <taxon>Burkholderiales</taxon>
        <taxon>Oxalobacteraceae</taxon>
        <taxon>Undibacterium</taxon>
    </lineage>
</organism>
<name>A0ABR6Y9Z3_9BURK</name>
<accession>A0ABR6Y9Z3</accession>
<proteinExistence type="predicted"/>
<evidence type="ECO:0000313" key="3">
    <source>
        <dbReference type="Proteomes" id="UP000624279"/>
    </source>
</evidence>
<evidence type="ECO:0000256" key="1">
    <source>
        <dbReference type="SAM" id="SignalP"/>
    </source>
</evidence>
<feature type="signal peptide" evidence="1">
    <location>
        <begin position="1"/>
        <end position="24"/>
    </location>
</feature>
<keyword evidence="1" id="KW-0732">Signal</keyword>
<dbReference type="Proteomes" id="UP000624279">
    <property type="component" value="Unassembled WGS sequence"/>
</dbReference>
<dbReference type="RefSeq" id="WP_186941418.1">
    <property type="nucleotide sequence ID" value="NZ_JACOGA010000005.1"/>
</dbReference>
<gene>
    <name evidence="2" type="ORF">H8K55_07320</name>
</gene>
<feature type="chain" id="PRO_5047444995" description="Secreted protein" evidence="1">
    <location>
        <begin position="25"/>
        <end position="167"/>
    </location>
</feature>
<evidence type="ECO:0000313" key="2">
    <source>
        <dbReference type="EMBL" id="MBC3873389.1"/>
    </source>
</evidence>
<protein>
    <recommendedName>
        <fullName evidence="4">Secreted protein</fullName>
    </recommendedName>
</protein>
<keyword evidence="3" id="KW-1185">Reference proteome</keyword>
<reference evidence="2 3" key="1">
    <citation type="submission" date="2020-08" db="EMBL/GenBank/DDBJ databases">
        <title>Novel species isolated from subtropical streams in China.</title>
        <authorList>
            <person name="Lu H."/>
        </authorList>
    </citation>
    <scope>NUCLEOTIDE SEQUENCE [LARGE SCALE GENOMIC DNA]</scope>
    <source>
        <strain evidence="2 3">LX15W</strain>
    </source>
</reference>